<protein>
    <recommendedName>
        <fullName evidence="1">HTH LytTR-type domain-containing protein</fullName>
    </recommendedName>
</protein>
<feature type="domain" description="HTH LytTR-type" evidence="1">
    <location>
        <begin position="11"/>
        <end position="105"/>
    </location>
</feature>
<dbReference type="Proteomes" id="UP000029734">
    <property type="component" value="Unassembled WGS sequence"/>
</dbReference>
<evidence type="ECO:0000313" key="3">
    <source>
        <dbReference type="Proteomes" id="UP000029734"/>
    </source>
</evidence>
<keyword evidence="3" id="KW-1185">Reference proteome</keyword>
<gene>
    <name evidence="2" type="ORF">PWYN_00330</name>
</gene>
<dbReference type="RefSeq" id="WP_036647279.1">
    <property type="nucleotide sequence ID" value="NZ_JQCR01000001.1"/>
</dbReference>
<evidence type="ECO:0000313" key="2">
    <source>
        <dbReference type="EMBL" id="KGE20680.1"/>
    </source>
</evidence>
<dbReference type="Pfam" id="PF04397">
    <property type="entry name" value="LytTR"/>
    <property type="match status" value="1"/>
</dbReference>
<dbReference type="SMART" id="SM00850">
    <property type="entry name" value="LytTR"/>
    <property type="match status" value="1"/>
</dbReference>
<dbReference type="AlphaFoldDB" id="A0A098MDN7"/>
<proteinExistence type="predicted"/>
<dbReference type="Gene3D" id="2.40.50.1020">
    <property type="entry name" value="LytTr DNA-binding domain"/>
    <property type="match status" value="1"/>
</dbReference>
<organism evidence="2 3">
    <name type="scientific">Paenibacillus wynnii</name>
    <dbReference type="NCBI Taxonomy" id="268407"/>
    <lineage>
        <taxon>Bacteria</taxon>
        <taxon>Bacillati</taxon>
        <taxon>Bacillota</taxon>
        <taxon>Bacilli</taxon>
        <taxon>Bacillales</taxon>
        <taxon>Paenibacillaceae</taxon>
        <taxon>Paenibacillus</taxon>
    </lineage>
</organism>
<comment type="caution">
    <text evidence="2">The sequence shown here is derived from an EMBL/GenBank/DDBJ whole genome shotgun (WGS) entry which is preliminary data.</text>
</comment>
<dbReference type="GO" id="GO:0003677">
    <property type="term" value="F:DNA binding"/>
    <property type="evidence" value="ECO:0007669"/>
    <property type="project" value="InterPro"/>
</dbReference>
<name>A0A098MDN7_9BACL</name>
<accession>A0A098MDN7</accession>
<evidence type="ECO:0000259" key="1">
    <source>
        <dbReference type="SMART" id="SM00850"/>
    </source>
</evidence>
<reference evidence="2 3" key="2">
    <citation type="submission" date="2014-10" db="EMBL/GenBank/DDBJ databases">
        <title>Comparative genomics of the Paenibacillus odorifer group.</title>
        <authorList>
            <person name="Tsai Y.-C."/>
            <person name="Martin N."/>
            <person name="Korlach J."/>
            <person name="Wiedmann M."/>
        </authorList>
    </citation>
    <scope>NUCLEOTIDE SEQUENCE [LARGE SCALE GENOMIC DNA]</scope>
    <source>
        <strain evidence="2 3">DSM 18334</strain>
    </source>
</reference>
<dbReference type="EMBL" id="JQCR01000001">
    <property type="protein sequence ID" value="KGE20680.1"/>
    <property type="molecule type" value="Genomic_DNA"/>
</dbReference>
<sequence>MDIPVVHIQTGKDQVIDSRNILYIQSEGSQTLIHTTDQVYRPVVSLRDFAALLLPEGFDTLDKSNVTNVDKVKYYDKISKQAYFDKTGKGKYVKVSRRNQDKIRD</sequence>
<dbReference type="InterPro" id="IPR007492">
    <property type="entry name" value="LytTR_DNA-bd_dom"/>
</dbReference>
<reference evidence="2 3" key="1">
    <citation type="submission" date="2014-08" db="EMBL/GenBank/DDBJ databases">
        <authorList>
            <person name="den Bakker H.C."/>
        </authorList>
    </citation>
    <scope>NUCLEOTIDE SEQUENCE [LARGE SCALE GENOMIC DNA]</scope>
    <source>
        <strain evidence="2 3">DSM 18334</strain>
    </source>
</reference>